<evidence type="ECO:0000313" key="2">
    <source>
        <dbReference type="EMBL" id="MCG7940630.1"/>
    </source>
</evidence>
<evidence type="ECO:0008006" key="4">
    <source>
        <dbReference type="Google" id="ProtNLM"/>
    </source>
</evidence>
<feature type="signal peptide" evidence="1">
    <location>
        <begin position="1"/>
        <end position="21"/>
    </location>
</feature>
<proteinExistence type="predicted"/>
<organism evidence="2 3">
    <name type="scientific">Candidatus Thiodiazotropha lotti</name>
    <dbReference type="NCBI Taxonomy" id="2792787"/>
    <lineage>
        <taxon>Bacteria</taxon>
        <taxon>Pseudomonadati</taxon>
        <taxon>Pseudomonadota</taxon>
        <taxon>Gammaproteobacteria</taxon>
        <taxon>Chromatiales</taxon>
        <taxon>Sedimenticolaceae</taxon>
        <taxon>Candidatus Thiodiazotropha</taxon>
    </lineage>
</organism>
<evidence type="ECO:0000256" key="1">
    <source>
        <dbReference type="SAM" id="SignalP"/>
    </source>
</evidence>
<evidence type="ECO:0000313" key="3">
    <source>
        <dbReference type="Proteomes" id="UP000886687"/>
    </source>
</evidence>
<dbReference type="EMBL" id="JAEPDI010000014">
    <property type="protein sequence ID" value="MCG7940630.1"/>
    <property type="molecule type" value="Genomic_DNA"/>
</dbReference>
<reference evidence="2" key="1">
    <citation type="journal article" date="2021" name="Proc. Natl. Acad. Sci. U.S.A.">
        <title>Global biogeography of chemosynthetic symbionts reveals both localized and globally distributed symbiont groups. .</title>
        <authorList>
            <person name="Osvatic J.T."/>
            <person name="Wilkins L.G.E."/>
            <person name="Leibrecht L."/>
            <person name="Leray M."/>
            <person name="Zauner S."/>
            <person name="Polzin J."/>
            <person name="Camacho Y."/>
            <person name="Gros O."/>
            <person name="van Gils J.A."/>
            <person name="Eisen J.A."/>
            <person name="Petersen J.M."/>
            <person name="Yuen B."/>
        </authorList>
    </citation>
    <scope>NUCLEOTIDE SEQUENCE</scope>
    <source>
        <strain evidence="2">MAGL173</strain>
    </source>
</reference>
<protein>
    <recommendedName>
        <fullName evidence="4">Periplasmic heavy metal sensor</fullName>
    </recommendedName>
</protein>
<name>A0A9E4K745_9GAMM</name>
<gene>
    <name evidence="2" type="ORF">JAZ04_17480</name>
</gene>
<keyword evidence="1" id="KW-0732">Signal</keyword>
<sequence length="146" mass="16334">MKKITVLLLAVLLFTVSGVTAENMGGKGQFMKYMAHVNPVPNYVAFIRKNSQQLKISDAQMAQVMEWNKQNRSKMHEMVISVIEGEKKLAQASLDGVSADEINSMAEAVQKTRLQIVAGKTRCRDRMMEILDDAQWSQLTTMVAAK</sequence>
<dbReference type="Proteomes" id="UP000886687">
    <property type="component" value="Unassembled WGS sequence"/>
</dbReference>
<feature type="chain" id="PRO_5038495276" description="Periplasmic heavy metal sensor" evidence="1">
    <location>
        <begin position="22"/>
        <end position="146"/>
    </location>
</feature>
<accession>A0A9E4K745</accession>
<comment type="caution">
    <text evidence="2">The sequence shown here is derived from an EMBL/GenBank/DDBJ whole genome shotgun (WGS) entry which is preliminary data.</text>
</comment>
<dbReference type="Gene3D" id="1.20.120.1490">
    <property type="match status" value="1"/>
</dbReference>
<dbReference type="AlphaFoldDB" id="A0A9E4K745"/>